<sequence length="1073" mass="121415">MTLPAFFGSPRAVFSAAILLRAVFLVYGLFQDAYSPMKYTDIDYFVFTDAARFIAKGQSPYDRDTYRYTPLLAWLIYPTTWPGPWFSFGKILFAVGDIIAGWMMFRILRNYQHMSQERALKYASIWLLNPMVATISTRGSSEGLLGVFVTALLWAVLAKRIVLAGFLLGFAVHFKIYPFIYAASIVWWLDDDQVKGRQNSKPTKPTSIIDRAISFVTPERLMLALCSFVTFMALNVIMYIAYGWPFLDHSYFYHLIRIDHRHNFSPYNTLLYLNSSPKTNIAANAQSSFELERLAFMPQLLLSAVLIPLVLSKKDLPSTMLAQTFAFVAFNKVCTSQYFLWYMMFLPYYLPQSTLLQKPALGAVALILWIVGQVFWLQQGFQLEFNGYSTFVPGLWAAGILFFIVNAASAKEACLICRIILSSPTQWEHRDLLADDHEALDIVLEIDAQNTAFPSLFVTINAGKVGRLPRRMLATCDGYLEDEQLGATLDRAINLNNQSTGSDANFELAKFWLDRCLDQHEECRLVSRPAEDSWLPTRLIDVSNDTIRLIKTKESIKSGDDRQYISLSHCWGRIVILRTLLENLEQHKESIDPEALSKTFREAIHATRKLGFRYIWIDSLCIVQDSKSDWEAEAATMCDVYRNATLKVAAASASGGDMGCFQNRDGLLQFPFLVDVPLATPQIETDIVKSRQLLFTSYGRTQQPGGPVVEPPLYGRSWVLQEQLLSPRMLIFDGLQIRWECNASHGTERTPLGGLSRHIGHQKVVRAGIMNNQEFFSIPGVANKTEAARFQLQYWMHTVMDYTHRGMTMASDRLVAIEGIAQALCSHTKKKYYAGIWEQDFWLGLLWSISHTNEYTPTTADAFDLERNRSVRHKESIAPSWSWASVTVPIVYPIPDAISLTRMCEVLSISTSGTSNRKTGILKLSSHIRTGYIDAFYQYANREASASHPTMTSAKPDGSQQLITYAGRRLHPNDFFIFSDTSPESAASRVSGGQNWRLVRGTFRPDEMIPPTTQLTFVAIAQYHVGVSPPSLARSHRTSDPLQVWALALVPTGEKENEYRRVGGYESYIDHEA</sequence>
<evidence type="ECO:0000256" key="15">
    <source>
        <dbReference type="SAM" id="Phobius"/>
    </source>
</evidence>
<dbReference type="PANTHER" id="PTHR12886:SF0">
    <property type="entry name" value="GPI MANNOSYLTRANSFERASE 1"/>
    <property type="match status" value="1"/>
</dbReference>
<gene>
    <name evidence="17" type="ORF">GRF29_1g2662624</name>
</gene>
<dbReference type="PANTHER" id="PTHR12886">
    <property type="entry name" value="PIG-M MANNOSYLTRANSFERASE"/>
    <property type="match status" value="1"/>
</dbReference>
<evidence type="ECO:0000256" key="3">
    <source>
        <dbReference type="ARBA" id="ARBA00011071"/>
    </source>
</evidence>
<comment type="similarity">
    <text evidence="3">Belongs to the PIGM family.</text>
</comment>
<feature type="transmembrane region" description="Helical" evidence="15">
    <location>
        <begin position="221"/>
        <end position="242"/>
    </location>
</feature>
<feature type="transmembrane region" description="Helical" evidence="15">
    <location>
        <begin position="85"/>
        <end position="105"/>
    </location>
</feature>
<dbReference type="Pfam" id="PF06985">
    <property type="entry name" value="HET"/>
    <property type="match status" value="1"/>
</dbReference>
<comment type="pathway">
    <text evidence="2">Glycolipid biosynthesis; glycosylphosphatidylinositol-anchor biosynthesis.</text>
</comment>
<feature type="transmembrane region" description="Helical" evidence="15">
    <location>
        <begin position="356"/>
        <end position="376"/>
    </location>
</feature>
<keyword evidence="8 15" id="KW-0812">Transmembrane</keyword>
<comment type="caution">
    <text evidence="17">The sequence shown here is derived from an EMBL/GenBank/DDBJ whole genome shotgun (WGS) entry which is preliminary data.</text>
</comment>
<dbReference type="EMBL" id="WVTA01000001">
    <property type="protein sequence ID" value="KAK3217315.1"/>
    <property type="molecule type" value="Genomic_DNA"/>
</dbReference>
<reference evidence="17 18" key="1">
    <citation type="submission" date="2021-02" db="EMBL/GenBank/DDBJ databases">
        <title>Genome assembly of Pseudopithomyces chartarum.</title>
        <authorList>
            <person name="Jauregui R."/>
            <person name="Singh J."/>
            <person name="Voisey C."/>
        </authorList>
    </citation>
    <scope>NUCLEOTIDE SEQUENCE [LARGE SCALE GENOMIC DNA]</scope>
    <source>
        <strain evidence="17 18">AGR01</strain>
    </source>
</reference>
<dbReference type="Proteomes" id="UP001280581">
    <property type="component" value="Unassembled WGS sequence"/>
</dbReference>
<keyword evidence="7" id="KW-0808">Transferase</keyword>
<evidence type="ECO:0000256" key="14">
    <source>
        <dbReference type="ARBA" id="ARBA00032997"/>
    </source>
</evidence>
<evidence type="ECO:0000256" key="11">
    <source>
        <dbReference type="ARBA" id="ARBA00023136"/>
    </source>
</evidence>
<comment type="subcellular location">
    <subcellularLocation>
        <location evidence="1">Endoplasmic reticulum membrane</location>
        <topology evidence="1">Multi-pass membrane protein</topology>
    </subcellularLocation>
</comment>
<keyword evidence="18" id="KW-1185">Reference proteome</keyword>
<keyword evidence="6" id="KW-0328">Glycosyltransferase</keyword>
<keyword evidence="9" id="KW-0256">Endoplasmic reticulum</keyword>
<keyword evidence="10 15" id="KW-1133">Transmembrane helix</keyword>
<evidence type="ECO:0000256" key="10">
    <source>
        <dbReference type="ARBA" id="ARBA00022989"/>
    </source>
</evidence>
<proteinExistence type="inferred from homology"/>
<feature type="transmembrane region" description="Helical" evidence="15">
    <location>
        <begin position="388"/>
        <end position="408"/>
    </location>
</feature>
<dbReference type="GO" id="GO:0006506">
    <property type="term" value="P:GPI anchor biosynthetic process"/>
    <property type="evidence" value="ECO:0007669"/>
    <property type="project" value="UniProtKB-KW"/>
</dbReference>
<evidence type="ECO:0000259" key="16">
    <source>
        <dbReference type="Pfam" id="PF06985"/>
    </source>
</evidence>
<keyword evidence="5" id="KW-0337">GPI-anchor biosynthesis</keyword>
<evidence type="ECO:0000256" key="5">
    <source>
        <dbReference type="ARBA" id="ARBA00022502"/>
    </source>
</evidence>
<dbReference type="AlphaFoldDB" id="A0AAN6M6G6"/>
<evidence type="ECO:0000256" key="9">
    <source>
        <dbReference type="ARBA" id="ARBA00022824"/>
    </source>
</evidence>
<protein>
    <recommendedName>
        <fullName evidence="4">GPI mannosyltransferase 1</fullName>
    </recommendedName>
    <alternativeName>
        <fullName evidence="14">GPI mannosyltransferase I</fullName>
    </alternativeName>
    <alternativeName>
        <fullName evidence="13">Glycosylphosphatidylinositol-anchor biosynthesis protein 14</fullName>
    </alternativeName>
</protein>
<evidence type="ECO:0000313" key="18">
    <source>
        <dbReference type="Proteomes" id="UP001280581"/>
    </source>
</evidence>
<feature type="transmembrane region" description="Helical" evidence="15">
    <location>
        <begin position="161"/>
        <end position="189"/>
    </location>
</feature>
<feature type="transmembrane region" description="Helical" evidence="15">
    <location>
        <begin position="324"/>
        <end position="344"/>
    </location>
</feature>
<evidence type="ECO:0000256" key="8">
    <source>
        <dbReference type="ARBA" id="ARBA00022692"/>
    </source>
</evidence>
<feature type="transmembrane region" description="Helical" evidence="15">
    <location>
        <begin position="12"/>
        <end position="30"/>
    </location>
</feature>
<organism evidence="17 18">
    <name type="scientific">Pseudopithomyces chartarum</name>
    <dbReference type="NCBI Taxonomy" id="1892770"/>
    <lineage>
        <taxon>Eukaryota</taxon>
        <taxon>Fungi</taxon>
        <taxon>Dikarya</taxon>
        <taxon>Ascomycota</taxon>
        <taxon>Pezizomycotina</taxon>
        <taxon>Dothideomycetes</taxon>
        <taxon>Pleosporomycetidae</taxon>
        <taxon>Pleosporales</taxon>
        <taxon>Massarineae</taxon>
        <taxon>Didymosphaeriaceae</taxon>
        <taxon>Pseudopithomyces</taxon>
    </lineage>
</organism>
<dbReference type="GO" id="GO:1990529">
    <property type="term" value="C:glycosylphosphatidylinositol-mannosyltransferase I complex"/>
    <property type="evidence" value="ECO:0007669"/>
    <property type="project" value="TreeGrafter"/>
</dbReference>
<evidence type="ECO:0000313" key="17">
    <source>
        <dbReference type="EMBL" id="KAK3217315.1"/>
    </source>
</evidence>
<evidence type="ECO:0000256" key="7">
    <source>
        <dbReference type="ARBA" id="ARBA00022679"/>
    </source>
</evidence>
<dbReference type="Pfam" id="PF05007">
    <property type="entry name" value="Mannosyl_trans"/>
    <property type="match status" value="1"/>
</dbReference>
<evidence type="ECO:0000256" key="1">
    <source>
        <dbReference type="ARBA" id="ARBA00004477"/>
    </source>
</evidence>
<evidence type="ECO:0000256" key="2">
    <source>
        <dbReference type="ARBA" id="ARBA00004687"/>
    </source>
</evidence>
<comment type="function">
    <text evidence="12">Mannosyltransferase involved in glycosylphosphatidylinositol-anchor biosynthesis. Transfers the first alpha-1,4-mannose to GlcN-acyl-PI during GPI precursor assembly. Required for cell wall integrity.</text>
</comment>
<evidence type="ECO:0000256" key="4">
    <source>
        <dbReference type="ARBA" id="ARBA00013797"/>
    </source>
</evidence>
<dbReference type="GO" id="GO:0051751">
    <property type="term" value="F:alpha-1,4-mannosyltransferase activity"/>
    <property type="evidence" value="ECO:0007669"/>
    <property type="project" value="InterPro"/>
</dbReference>
<dbReference type="InterPro" id="IPR010730">
    <property type="entry name" value="HET"/>
</dbReference>
<evidence type="ECO:0000256" key="13">
    <source>
        <dbReference type="ARBA" id="ARBA00030167"/>
    </source>
</evidence>
<evidence type="ECO:0000256" key="6">
    <source>
        <dbReference type="ARBA" id="ARBA00022676"/>
    </source>
</evidence>
<dbReference type="InterPro" id="IPR007704">
    <property type="entry name" value="PIG-M"/>
</dbReference>
<keyword evidence="11 15" id="KW-0472">Membrane</keyword>
<dbReference type="GO" id="GO:0004376">
    <property type="term" value="F:GPI mannosyltransferase activity"/>
    <property type="evidence" value="ECO:0007669"/>
    <property type="project" value="InterPro"/>
</dbReference>
<dbReference type="GO" id="GO:0005789">
    <property type="term" value="C:endoplasmic reticulum membrane"/>
    <property type="evidence" value="ECO:0007669"/>
    <property type="project" value="UniProtKB-SubCell"/>
</dbReference>
<feature type="transmembrane region" description="Helical" evidence="15">
    <location>
        <begin position="126"/>
        <end position="155"/>
    </location>
</feature>
<feature type="transmembrane region" description="Helical" evidence="15">
    <location>
        <begin position="294"/>
        <end position="312"/>
    </location>
</feature>
<name>A0AAN6M6G6_9PLEO</name>
<evidence type="ECO:0000256" key="12">
    <source>
        <dbReference type="ARBA" id="ARBA00025399"/>
    </source>
</evidence>
<accession>A0AAN6M6G6</accession>
<feature type="domain" description="Heterokaryon incompatibility" evidence="16">
    <location>
        <begin position="564"/>
        <end position="722"/>
    </location>
</feature>